<evidence type="ECO:0000256" key="1">
    <source>
        <dbReference type="SAM" id="SignalP"/>
    </source>
</evidence>
<dbReference type="AlphaFoldDB" id="A0A495RJ98"/>
<dbReference type="EMBL" id="RBWY01000001">
    <property type="protein sequence ID" value="RKS87411.1"/>
    <property type="molecule type" value="Genomic_DNA"/>
</dbReference>
<proteinExistence type="predicted"/>
<dbReference type="Proteomes" id="UP000278542">
    <property type="component" value="Unassembled WGS sequence"/>
</dbReference>
<protein>
    <submittedName>
        <fullName evidence="2">Uncharacterized protein</fullName>
    </submittedName>
</protein>
<comment type="caution">
    <text evidence="2">The sequence shown here is derived from an EMBL/GenBank/DDBJ whole genome shotgun (WGS) entry which is preliminary data.</text>
</comment>
<sequence length="82" mass="9284">MRKLMLVISAVLAITFISTPSYANNPGIADSYLNTGIRLVDSSSNVFFNFCHYELYNKDTGTIIYSYVTTYTKFFFSSCPTH</sequence>
<feature type="signal peptide" evidence="1">
    <location>
        <begin position="1"/>
        <end position="23"/>
    </location>
</feature>
<feature type="chain" id="PRO_5019832497" evidence="1">
    <location>
        <begin position="24"/>
        <end position="82"/>
    </location>
</feature>
<keyword evidence="3" id="KW-1185">Reference proteome</keyword>
<gene>
    <name evidence="2" type="ORF">DES39_0638</name>
</gene>
<organism evidence="2 3">
    <name type="scientific">Orbus hercynius</name>
    <dbReference type="NCBI Taxonomy" id="593135"/>
    <lineage>
        <taxon>Bacteria</taxon>
        <taxon>Pseudomonadati</taxon>
        <taxon>Pseudomonadota</taxon>
        <taxon>Gammaproteobacteria</taxon>
        <taxon>Orbales</taxon>
        <taxon>Orbaceae</taxon>
        <taxon>Orbus</taxon>
    </lineage>
</organism>
<evidence type="ECO:0000313" key="2">
    <source>
        <dbReference type="EMBL" id="RKS87411.1"/>
    </source>
</evidence>
<evidence type="ECO:0000313" key="3">
    <source>
        <dbReference type="Proteomes" id="UP000278542"/>
    </source>
</evidence>
<name>A0A495RJ98_9GAMM</name>
<keyword evidence="1" id="KW-0732">Signal</keyword>
<reference evidence="2 3" key="1">
    <citation type="submission" date="2018-10" db="EMBL/GenBank/DDBJ databases">
        <title>Genomic Encyclopedia of Type Strains, Phase IV (KMG-IV): sequencing the most valuable type-strain genomes for metagenomic binning, comparative biology and taxonomic classification.</title>
        <authorList>
            <person name="Goeker M."/>
        </authorList>
    </citation>
    <scope>NUCLEOTIDE SEQUENCE [LARGE SCALE GENOMIC DNA]</scope>
    <source>
        <strain evidence="2 3">DSM 22228</strain>
    </source>
</reference>
<accession>A0A495RJ98</accession>